<protein>
    <submittedName>
        <fullName evidence="1">Uncharacterized protein</fullName>
    </submittedName>
</protein>
<reference evidence="1" key="2">
    <citation type="journal article" date="2015" name="Data Brief">
        <title>Shoot transcriptome of the giant reed, Arundo donax.</title>
        <authorList>
            <person name="Barrero R.A."/>
            <person name="Guerrero F.D."/>
            <person name="Moolhuijzen P."/>
            <person name="Goolsby J.A."/>
            <person name="Tidwell J."/>
            <person name="Bellgard S.E."/>
            <person name="Bellgard M.I."/>
        </authorList>
    </citation>
    <scope>NUCLEOTIDE SEQUENCE</scope>
    <source>
        <tissue evidence="1">Shoot tissue taken approximately 20 cm above the soil surface</tissue>
    </source>
</reference>
<proteinExistence type="predicted"/>
<name>A0A0A9HFQ5_ARUDO</name>
<evidence type="ECO:0000313" key="1">
    <source>
        <dbReference type="EMBL" id="JAE35577.1"/>
    </source>
</evidence>
<dbReference type="EMBL" id="GBRH01162319">
    <property type="protein sequence ID" value="JAE35577.1"/>
    <property type="molecule type" value="Transcribed_RNA"/>
</dbReference>
<reference evidence="1" key="1">
    <citation type="submission" date="2014-09" db="EMBL/GenBank/DDBJ databases">
        <authorList>
            <person name="Magalhaes I.L.F."/>
            <person name="Oliveira U."/>
            <person name="Santos F.R."/>
            <person name="Vidigal T.H.D.A."/>
            <person name="Brescovit A.D."/>
            <person name="Santos A.J."/>
        </authorList>
    </citation>
    <scope>NUCLEOTIDE SEQUENCE</scope>
    <source>
        <tissue evidence="1">Shoot tissue taken approximately 20 cm above the soil surface</tissue>
    </source>
</reference>
<sequence length="14" mass="1751">MLTALQRIRIYQNM</sequence>
<accession>A0A0A9HFQ5</accession>
<organism evidence="1">
    <name type="scientific">Arundo donax</name>
    <name type="common">Giant reed</name>
    <name type="synonym">Donax arundinaceus</name>
    <dbReference type="NCBI Taxonomy" id="35708"/>
    <lineage>
        <taxon>Eukaryota</taxon>
        <taxon>Viridiplantae</taxon>
        <taxon>Streptophyta</taxon>
        <taxon>Embryophyta</taxon>
        <taxon>Tracheophyta</taxon>
        <taxon>Spermatophyta</taxon>
        <taxon>Magnoliopsida</taxon>
        <taxon>Liliopsida</taxon>
        <taxon>Poales</taxon>
        <taxon>Poaceae</taxon>
        <taxon>PACMAD clade</taxon>
        <taxon>Arundinoideae</taxon>
        <taxon>Arundineae</taxon>
        <taxon>Arundo</taxon>
    </lineage>
</organism>